<dbReference type="PANTHER" id="PTHR43839">
    <property type="entry name" value="OPPC IN A BINDING PROTEIN-DEPENDENT TRANSPORT SYSTEM"/>
    <property type="match status" value="1"/>
</dbReference>
<evidence type="ECO:0000256" key="4">
    <source>
        <dbReference type="ARBA" id="ARBA00022989"/>
    </source>
</evidence>
<feature type="transmembrane region" description="Helical" evidence="6">
    <location>
        <begin position="205"/>
        <end position="231"/>
    </location>
</feature>
<gene>
    <name evidence="8" type="ORF">P4447_11970</name>
</gene>
<dbReference type="RefSeq" id="WP_327968199.1">
    <property type="nucleotide sequence ID" value="NZ_JARMQG010000146.1"/>
</dbReference>
<dbReference type="Proteomes" id="UP001330749">
    <property type="component" value="Unassembled WGS sequence"/>
</dbReference>
<accession>A0ABU6NAC6</accession>
<protein>
    <recommendedName>
        <fullName evidence="7">ABC transmembrane type-1 domain-containing protein</fullName>
    </recommendedName>
</protein>
<dbReference type="PROSITE" id="PS50928">
    <property type="entry name" value="ABC_TM1"/>
    <property type="match status" value="1"/>
</dbReference>
<name>A0ABU6NAC6_9BACI</name>
<dbReference type="CDD" id="cd06261">
    <property type="entry name" value="TM_PBP2"/>
    <property type="match status" value="1"/>
</dbReference>
<reference evidence="8 9" key="1">
    <citation type="submission" date="2023-03" db="EMBL/GenBank/DDBJ databases">
        <title>Bacillus Genome Sequencing.</title>
        <authorList>
            <person name="Dunlap C."/>
        </authorList>
    </citation>
    <scope>NUCLEOTIDE SEQUENCE [LARGE SCALE GENOMIC DNA]</scope>
    <source>
        <strain evidence="8 9">B-14544</strain>
    </source>
</reference>
<dbReference type="InterPro" id="IPR000515">
    <property type="entry name" value="MetI-like"/>
</dbReference>
<feature type="transmembrane region" description="Helical" evidence="6">
    <location>
        <begin position="117"/>
        <end position="139"/>
    </location>
</feature>
<comment type="caution">
    <text evidence="8">The sequence shown here is derived from an EMBL/GenBank/DDBJ whole genome shotgun (WGS) entry which is preliminary data.</text>
</comment>
<evidence type="ECO:0000313" key="8">
    <source>
        <dbReference type="EMBL" id="MED3563159.1"/>
    </source>
</evidence>
<evidence type="ECO:0000256" key="6">
    <source>
        <dbReference type="SAM" id="Phobius"/>
    </source>
</evidence>
<keyword evidence="9" id="KW-1185">Reference proteome</keyword>
<proteinExistence type="predicted"/>
<dbReference type="SUPFAM" id="SSF161098">
    <property type="entry name" value="MetI-like"/>
    <property type="match status" value="1"/>
</dbReference>
<evidence type="ECO:0000256" key="5">
    <source>
        <dbReference type="ARBA" id="ARBA00023136"/>
    </source>
</evidence>
<evidence type="ECO:0000256" key="1">
    <source>
        <dbReference type="ARBA" id="ARBA00004141"/>
    </source>
</evidence>
<evidence type="ECO:0000313" key="9">
    <source>
        <dbReference type="Proteomes" id="UP001330749"/>
    </source>
</evidence>
<dbReference type="EMBL" id="JARMQG010000146">
    <property type="protein sequence ID" value="MED3563159.1"/>
    <property type="molecule type" value="Genomic_DNA"/>
</dbReference>
<feature type="transmembrane region" description="Helical" evidence="6">
    <location>
        <begin position="268"/>
        <end position="287"/>
    </location>
</feature>
<keyword evidence="4 6" id="KW-1133">Transmembrane helix</keyword>
<dbReference type="Gene3D" id="1.10.3720.10">
    <property type="entry name" value="MetI-like"/>
    <property type="match status" value="1"/>
</dbReference>
<keyword evidence="3 6" id="KW-0812">Transmembrane</keyword>
<dbReference type="InterPro" id="IPR035906">
    <property type="entry name" value="MetI-like_sf"/>
</dbReference>
<sequence length="334" mass="37992">MRSYKKTIIGAIILLLFVLSSCLYSFYGPKDFNEQIFIKDNHAKIIGRAPFPPSKEHWLGTDRNGRDMHLLLIFGAKFTLITSFGVALLRVLIGGFLGLFFSLWAPGLKKYFNDFFLAFRYVPSVLLGIILMIPVAAVFNGVNVYSIITYQFLILVFIGVPSVTIFAADIANELKKMTFIQSSYLMGANHFHILRKQLMPYLRSYGLLFFVQQILSTLQVMMHLGIFGLYLGGPTQMQIFGYDDPPKNASFSNEWAGLIGQNFNEFRMAPWTVFAPVICFFIVILIVNMMKKEIEENIAGIQGVKMKVMKKKESPLPHDLKTARAFEFVERVES</sequence>
<feature type="domain" description="ABC transmembrane type-1" evidence="7">
    <location>
        <begin position="76"/>
        <end position="291"/>
    </location>
</feature>
<evidence type="ECO:0000256" key="2">
    <source>
        <dbReference type="ARBA" id="ARBA00022448"/>
    </source>
</evidence>
<dbReference type="PROSITE" id="PS51257">
    <property type="entry name" value="PROKAR_LIPOPROTEIN"/>
    <property type="match status" value="1"/>
</dbReference>
<organism evidence="8 9">
    <name type="scientific">Bacillus xiapuensis</name>
    <dbReference type="NCBI Taxonomy" id="2014075"/>
    <lineage>
        <taxon>Bacteria</taxon>
        <taxon>Bacillati</taxon>
        <taxon>Bacillota</taxon>
        <taxon>Bacilli</taxon>
        <taxon>Bacillales</taxon>
        <taxon>Bacillaceae</taxon>
        <taxon>Bacillus</taxon>
    </lineage>
</organism>
<keyword evidence="5 6" id="KW-0472">Membrane</keyword>
<keyword evidence="2" id="KW-0813">Transport</keyword>
<feature type="transmembrane region" description="Helical" evidence="6">
    <location>
        <begin position="145"/>
        <end position="168"/>
    </location>
</feature>
<dbReference type="PANTHER" id="PTHR43839:SF3">
    <property type="entry name" value="OLIGOPEPTIDE ABC TRANSPORTER, PERMEASE PROTEIN"/>
    <property type="match status" value="1"/>
</dbReference>
<evidence type="ECO:0000259" key="7">
    <source>
        <dbReference type="PROSITE" id="PS50928"/>
    </source>
</evidence>
<comment type="subcellular location">
    <subcellularLocation>
        <location evidence="1">Membrane</location>
        <topology evidence="1">Multi-pass membrane protein</topology>
    </subcellularLocation>
</comment>
<feature type="transmembrane region" description="Helical" evidence="6">
    <location>
        <begin position="78"/>
        <end position="105"/>
    </location>
</feature>
<evidence type="ECO:0000256" key="3">
    <source>
        <dbReference type="ARBA" id="ARBA00022692"/>
    </source>
</evidence>
<feature type="transmembrane region" description="Helical" evidence="6">
    <location>
        <begin position="7"/>
        <end position="27"/>
    </location>
</feature>